<proteinExistence type="inferred from homology"/>
<dbReference type="OrthoDB" id="9792313at2"/>
<evidence type="ECO:0000256" key="1">
    <source>
        <dbReference type="ARBA" id="ARBA00009369"/>
    </source>
</evidence>
<dbReference type="EMBL" id="FUWW01000002">
    <property type="protein sequence ID" value="SJZ37040.1"/>
    <property type="molecule type" value="Genomic_DNA"/>
</dbReference>
<accession>A0A1T4K3L3</accession>
<protein>
    <recommendedName>
        <fullName evidence="2 5">Cell shape-determining protein MreC</fullName>
    </recommendedName>
    <alternativeName>
        <fullName evidence="4 5">Cell shape protein MreC</fullName>
    </alternativeName>
</protein>
<reference evidence="9 10" key="1">
    <citation type="submission" date="2017-02" db="EMBL/GenBank/DDBJ databases">
        <authorList>
            <person name="Peterson S.W."/>
        </authorList>
    </citation>
    <scope>NUCLEOTIDE SEQUENCE [LARGE SCALE GENOMIC DNA]</scope>
    <source>
        <strain evidence="9 10">ATCC 51222</strain>
    </source>
</reference>
<evidence type="ECO:0000313" key="9">
    <source>
        <dbReference type="EMBL" id="SJZ37040.1"/>
    </source>
</evidence>
<keyword evidence="7" id="KW-0732">Signal</keyword>
<dbReference type="PANTHER" id="PTHR34138:SF1">
    <property type="entry name" value="CELL SHAPE-DETERMINING PROTEIN MREC"/>
    <property type="match status" value="1"/>
</dbReference>
<dbReference type="AlphaFoldDB" id="A0A1T4K3L3"/>
<keyword evidence="10" id="KW-1185">Reference proteome</keyword>
<dbReference type="InterPro" id="IPR042175">
    <property type="entry name" value="Cell/Rod_MreC_2"/>
</dbReference>
<dbReference type="GO" id="GO:0005886">
    <property type="term" value="C:plasma membrane"/>
    <property type="evidence" value="ECO:0007669"/>
    <property type="project" value="TreeGrafter"/>
</dbReference>
<dbReference type="Gene3D" id="2.40.10.350">
    <property type="entry name" value="Rod shape-determining protein MreC, domain 2"/>
    <property type="match status" value="1"/>
</dbReference>
<evidence type="ECO:0000256" key="6">
    <source>
        <dbReference type="SAM" id="Coils"/>
    </source>
</evidence>
<dbReference type="InterPro" id="IPR007221">
    <property type="entry name" value="MreC"/>
</dbReference>
<organism evidence="9 10">
    <name type="scientific">Eubacterium coprostanoligenes</name>
    <dbReference type="NCBI Taxonomy" id="290054"/>
    <lineage>
        <taxon>Bacteria</taxon>
        <taxon>Bacillati</taxon>
        <taxon>Bacillota</taxon>
        <taxon>Clostridia</taxon>
        <taxon>Eubacteriales</taxon>
        <taxon>Eubacteriaceae</taxon>
        <taxon>Eubacterium</taxon>
    </lineage>
</organism>
<dbReference type="PIRSF" id="PIRSF038471">
    <property type="entry name" value="MreC"/>
    <property type="match status" value="1"/>
</dbReference>
<keyword evidence="6" id="KW-0175">Coiled coil</keyword>
<feature type="coiled-coil region" evidence="6">
    <location>
        <begin position="69"/>
        <end position="96"/>
    </location>
</feature>
<sequence length="277" mass="29874">MKNLFNTKPFKMVVSIIAVFLIGALIAAANGHGETAQSTVLGTLFSPAHYVAQKISNGLDNISGNVSGNAQYEKEIKKLQSQIGDLQSQLVDYENLKRQNELYKEFLGVKEEHKDFQFVEASVTGRDSADIYKSFTVSKGTVNGVAVGDAVMYGKYLVGIVDKAYPTYSVVKTILDPDFSVSVYEIISNEISYVTGTASLAKENKCKMANLDATTKITNEAIICTAGVGGTVPKGLIIGTVDEIADESTDISSYAIITPGTDIESINTCFILTDYKN</sequence>
<gene>
    <name evidence="9" type="ORF">SAMN02745114_00282</name>
</gene>
<feature type="signal peptide" evidence="7">
    <location>
        <begin position="1"/>
        <end position="29"/>
    </location>
</feature>
<dbReference type="Gene3D" id="2.40.10.340">
    <property type="entry name" value="Rod shape-determining protein MreC, domain 1"/>
    <property type="match status" value="1"/>
</dbReference>
<comment type="similarity">
    <text evidence="1 5">Belongs to the MreC family.</text>
</comment>
<dbReference type="PANTHER" id="PTHR34138">
    <property type="entry name" value="CELL SHAPE-DETERMINING PROTEIN MREC"/>
    <property type="match status" value="1"/>
</dbReference>
<keyword evidence="3 5" id="KW-0133">Cell shape</keyword>
<name>A0A1T4K3L3_9FIRM</name>
<evidence type="ECO:0000259" key="8">
    <source>
        <dbReference type="Pfam" id="PF04085"/>
    </source>
</evidence>
<evidence type="ECO:0000313" key="10">
    <source>
        <dbReference type="Proteomes" id="UP000190657"/>
    </source>
</evidence>
<evidence type="ECO:0000256" key="3">
    <source>
        <dbReference type="ARBA" id="ARBA00022960"/>
    </source>
</evidence>
<feature type="domain" description="Rod shape-determining protein MreC beta-barrel core" evidence="8">
    <location>
        <begin position="123"/>
        <end position="272"/>
    </location>
</feature>
<dbReference type="InterPro" id="IPR042177">
    <property type="entry name" value="Cell/Rod_1"/>
</dbReference>
<evidence type="ECO:0000256" key="2">
    <source>
        <dbReference type="ARBA" id="ARBA00013855"/>
    </source>
</evidence>
<comment type="function">
    <text evidence="5">Involved in formation and maintenance of cell shape.</text>
</comment>
<evidence type="ECO:0000256" key="7">
    <source>
        <dbReference type="SAM" id="SignalP"/>
    </source>
</evidence>
<dbReference type="STRING" id="290054.SAMN02745114_00282"/>
<dbReference type="InterPro" id="IPR055342">
    <property type="entry name" value="MreC_beta-barrel_core"/>
</dbReference>
<dbReference type="Proteomes" id="UP000190657">
    <property type="component" value="Unassembled WGS sequence"/>
</dbReference>
<dbReference type="RefSeq" id="WP_078767783.1">
    <property type="nucleotide sequence ID" value="NZ_FUWW01000002.1"/>
</dbReference>
<evidence type="ECO:0000256" key="5">
    <source>
        <dbReference type="PIRNR" id="PIRNR038471"/>
    </source>
</evidence>
<dbReference type="GO" id="GO:0008360">
    <property type="term" value="P:regulation of cell shape"/>
    <property type="evidence" value="ECO:0007669"/>
    <property type="project" value="UniProtKB-KW"/>
</dbReference>
<feature type="chain" id="PRO_5012504479" description="Cell shape-determining protein MreC" evidence="7">
    <location>
        <begin position="30"/>
        <end position="277"/>
    </location>
</feature>
<dbReference type="Pfam" id="PF04085">
    <property type="entry name" value="MreC"/>
    <property type="match status" value="1"/>
</dbReference>
<evidence type="ECO:0000256" key="4">
    <source>
        <dbReference type="ARBA" id="ARBA00032089"/>
    </source>
</evidence>